<dbReference type="OrthoDB" id="9806726at2"/>
<gene>
    <name evidence="7" type="ORF">SY85_00380</name>
</gene>
<evidence type="ECO:0000259" key="6">
    <source>
        <dbReference type="PROSITE" id="PS50893"/>
    </source>
</evidence>
<keyword evidence="2" id="KW-0547">Nucleotide-binding</keyword>
<name>A0A172TQD4_9BACT</name>
<evidence type="ECO:0000313" key="8">
    <source>
        <dbReference type="Proteomes" id="UP000077177"/>
    </source>
</evidence>
<dbReference type="Gene3D" id="3.40.50.300">
    <property type="entry name" value="P-loop containing nucleotide triphosphate hydrolases"/>
    <property type="match status" value="1"/>
</dbReference>
<dbReference type="KEGG" id="fla:SY85_00380"/>
<proteinExistence type="predicted"/>
<dbReference type="EMBL" id="CP011390">
    <property type="protein sequence ID" value="ANE49186.1"/>
    <property type="molecule type" value="Genomic_DNA"/>
</dbReference>
<dbReference type="PROSITE" id="PS50893">
    <property type="entry name" value="ABC_TRANSPORTER_2"/>
    <property type="match status" value="1"/>
</dbReference>
<feature type="domain" description="ABC transporter" evidence="6">
    <location>
        <begin position="2"/>
        <end position="242"/>
    </location>
</feature>
<dbReference type="GO" id="GO:0005524">
    <property type="term" value="F:ATP binding"/>
    <property type="evidence" value="ECO:0007669"/>
    <property type="project" value="UniProtKB-KW"/>
</dbReference>
<dbReference type="InterPro" id="IPR027417">
    <property type="entry name" value="P-loop_NTPase"/>
</dbReference>
<evidence type="ECO:0000256" key="2">
    <source>
        <dbReference type="ARBA" id="ARBA00022741"/>
    </source>
</evidence>
<dbReference type="InterPro" id="IPR003439">
    <property type="entry name" value="ABC_transporter-like_ATP-bd"/>
</dbReference>
<dbReference type="AlphaFoldDB" id="A0A172TQD4"/>
<comment type="function">
    <text evidence="5">Part of the ABC transporter complex HmuTUV involved in hemin import. Responsible for energy coupling to the transport system.</text>
</comment>
<keyword evidence="3" id="KW-0067">ATP-binding</keyword>
<dbReference type="STRING" id="1492898.SY85_00380"/>
<protein>
    <recommendedName>
        <fullName evidence="6">ABC transporter domain-containing protein</fullName>
    </recommendedName>
</protein>
<dbReference type="PANTHER" id="PTHR42794:SF1">
    <property type="entry name" value="HEMIN IMPORT ATP-BINDING PROTEIN HMUV"/>
    <property type="match status" value="1"/>
</dbReference>
<evidence type="ECO:0000256" key="1">
    <source>
        <dbReference type="ARBA" id="ARBA00022448"/>
    </source>
</evidence>
<evidence type="ECO:0000256" key="4">
    <source>
        <dbReference type="ARBA" id="ARBA00022967"/>
    </source>
</evidence>
<dbReference type="PANTHER" id="PTHR42794">
    <property type="entry name" value="HEMIN IMPORT ATP-BINDING PROTEIN HMUV"/>
    <property type="match status" value="1"/>
</dbReference>
<dbReference type="Proteomes" id="UP000077177">
    <property type="component" value="Chromosome"/>
</dbReference>
<evidence type="ECO:0000313" key="7">
    <source>
        <dbReference type="EMBL" id="ANE49186.1"/>
    </source>
</evidence>
<keyword evidence="1" id="KW-0813">Transport</keyword>
<organism evidence="7 8">
    <name type="scientific">Flavisolibacter tropicus</name>
    <dbReference type="NCBI Taxonomy" id="1492898"/>
    <lineage>
        <taxon>Bacteria</taxon>
        <taxon>Pseudomonadati</taxon>
        <taxon>Bacteroidota</taxon>
        <taxon>Chitinophagia</taxon>
        <taxon>Chitinophagales</taxon>
        <taxon>Chitinophagaceae</taxon>
        <taxon>Flavisolibacter</taxon>
    </lineage>
</organism>
<sequence>MLKVEGLKYQIGSKIIIPDLSVQFQPREFNMILGPNGSGKSTFLKLCSGELHPDKGAVYYGDQQLTLHSKGAMATRRAVLSQHSELTFPLSVSEVVIMGRYPHFEHSPGQKDNAICKEAMATLDILHLASRNYLTLSGGERQRVHFARVLAQIWEMPEEGERYLFLDEPMGHLDIKYQHAFLKLSRELLNERTVLVAVMHDVNLSIQYADKLLFLKDGAIQAYGTPEQVVSSSLIENVFSVHTTIIKNPVSEKPHVIYEQ</sequence>
<dbReference type="NCBIfam" id="NF010068">
    <property type="entry name" value="PRK13548.1"/>
    <property type="match status" value="1"/>
</dbReference>
<dbReference type="PATRIC" id="fig|1492898.3.peg.84"/>
<dbReference type="CDD" id="cd03214">
    <property type="entry name" value="ABC_Iron-Siderophores_B12_Hemin"/>
    <property type="match status" value="1"/>
</dbReference>
<accession>A0A172TQD4</accession>
<dbReference type="SMART" id="SM00382">
    <property type="entry name" value="AAA"/>
    <property type="match status" value="1"/>
</dbReference>
<dbReference type="Pfam" id="PF00005">
    <property type="entry name" value="ABC_tran"/>
    <property type="match status" value="1"/>
</dbReference>
<evidence type="ECO:0000256" key="3">
    <source>
        <dbReference type="ARBA" id="ARBA00022840"/>
    </source>
</evidence>
<keyword evidence="8" id="KW-1185">Reference proteome</keyword>
<dbReference type="SUPFAM" id="SSF52540">
    <property type="entry name" value="P-loop containing nucleoside triphosphate hydrolases"/>
    <property type="match status" value="1"/>
</dbReference>
<reference evidence="8" key="1">
    <citation type="submission" date="2015-01" db="EMBL/GenBank/DDBJ databases">
        <title>Flavisolibacter sp./LCS9/ whole genome sequencing.</title>
        <authorList>
            <person name="Kim M.K."/>
            <person name="Srinivasan S."/>
            <person name="Lee J.-J."/>
        </authorList>
    </citation>
    <scope>NUCLEOTIDE SEQUENCE [LARGE SCALE GENOMIC DNA]</scope>
    <source>
        <strain evidence="8">LCS9</strain>
    </source>
</reference>
<keyword evidence="4" id="KW-1278">Translocase</keyword>
<reference evidence="7 8" key="2">
    <citation type="journal article" date="2016" name="Int. J. Syst. Evol. Microbiol.">
        <title>Flavisolibacter tropicus sp. nov., isolated from tropical soil.</title>
        <authorList>
            <person name="Lee J.J."/>
            <person name="Kang M.S."/>
            <person name="Kim G.S."/>
            <person name="Lee C.S."/>
            <person name="Lim S."/>
            <person name="Lee J."/>
            <person name="Roh S.H."/>
            <person name="Kang H."/>
            <person name="Ha J.M."/>
            <person name="Bae S."/>
            <person name="Jung H.Y."/>
            <person name="Kim M.K."/>
        </authorList>
    </citation>
    <scope>NUCLEOTIDE SEQUENCE [LARGE SCALE GENOMIC DNA]</scope>
    <source>
        <strain evidence="7 8">LCS9</strain>
    </source>
</reference>
<evidence type="ECO:0000256" key="5">
    <source>
        <dbReference type="ARBA" id="ARBA00037066"/>
    </source>
</evidence>
<dbReference type="GO" id="GO:0016887">
    <property type="term" value="F:ATP hydrolysis activity"/>
    <property type="evidence" value="ECO:0007669"/>
    <property type="project" value="InterPro"/>
</dbReference>
<dbReference type="InterPro" id="IPR003593">
    <property type="entry name" value="AAA+_ATPase"/>
</dbReference>